<dbReference type="PANTHER" id="PTHR43173:SF12">
    <property type="entry name" value="PROTEIN KINASE SUPERFAMILY PROTEIN"/>
    <property type="match status" value="1"/>
</dbReference>
<evidence type="ECO:0000256" key="1">
    <source>
        <dbReference type="SAM" id="MobiDB-lite"/>
    </source>
</evidence>
<dbReference type="OrthoDB" id="427480at2759"/>
<dbReference type="InterPro" id="IPR011009">
    <property type="entry name" value="Kinase-like_dom_sf"/>
</dbReference>
<keyword evidence="4" id="KW-1185">Reference proteome</keyword>
<name>A0A830H7I5_9CHLO</name>
<dbReference type="InterPro" id="IPR051130">
    <property type="entry name" value="Mito_struct-func_regulator"/>
</dbReference>
<evidence type="ECO:0000313" key="4">
    <source>
        <dbReference type="Proteomes" id="UP000660262"/>
    </source>
</evidence>
<feature type="region of interest" description="Disordered" evidence="1">
    <location>
        <begin position="37"/>
        <end position="64"/>
    </location>
</feature>
<accession>A0A830H7I5</accession>
<feature type="domain" description="ABC1 atypical kinase-like" evidence="2">
    <location>
        <begin position="277"/>
        <end position="436"/>
    </location>
</feature>
<dbReference type="Pfam" id="PF03109">
    <property type="entry name" value="ABC1"/>
    <property type="match status" value="2"/>
</dbReference>
<evidence type="ECO:0000313" key="3">
    <source>
        <dbReference type="EMBL" id="GHP03024.1"/>
    </source>
</evidence>
<sequence>MGPSPLVVLSPSSLPPAVPADTSVLVTSVVPMSSLVGESGSGSSVVAKSGSGSGSVPGTHHHVSRRRLVPAGRISLPGAARARKLVDRIKSSKNTHVVRTRRRLAKLSTATVNMLGNTLTSPKKCAQLAAAVAALSLLRAMFPRAFRWVERLTFTSLFMPAVGLTAPLSLAVPMTLRRVAAPVMRTAMPGNFRLLQYFGLTLPIYSRYQLCRLRARRIADKAQRAAMWDRMHEWAAPRVGQVSDRLGGYFPKVGQIMGTASQMMPKCYVDVFASTMDNNPPSHVRLIVRTIEQSFGKRMNEIFSSFNPVPAATASIAQVHFGVLLDGTHVAVKVQIPGCERKMRRDLTMLSKTAHVLKASGMDGGMDMPNVMDAYMRVVPAEFDFRLEAQSILFVKKSMDEEGLSHKVAVPEPIEPYISKKCFIMKRMYGLKLLDSFNDARKHGVNPAAAPATETGQSDGHPPPVPNASLCPPEVDRLHGDRGWYGVMETVHQVWGRLTLIDGCFHTDPHPGNLLLLTNGKLGILDWGQRAYLRRPQRLQLARIVIALASEDYELAARLTMASGSFDLEVPCKEAFTAFALTYFDTRPSPLANLNVFDLDNSPLANNGLKKSTPSAFLLVRVSFLIRGLMEQLRVESSMAYTWEGMARRALKSYTRGMEVITMDEITPALPALPAPEPITPTAGAVTTATNDGKALVTVTARSRHGAPVAAVYSVPVAMVRRWMLFVWLYQRWFYRTWRTTSLVHVLWCAMFSQQKALTGVEGWWPLDSEDMKELMKRQTPCLPQPNDFPPNGTKETSIVLEDGMSSFEFDPQDGAAINGPSWM</sequence>
<dbReference type="AlphaFoldDB" id="A0A830H7I5"/>
<comment type="caution">
    <text evidence="3">The sequence shown here is derived from an EMBL/GenBank/DDBJ whole genome shotgun (WGS) entry which is preliminary data.</text>
</comment>
<proteinExistence type="predicted"/>
<dbReference type="SUPFAM" id="SSF56112">
    <property type="entry name" value="Protein kinase-like (PK-like)"/>
    <property type="match status" value="1"/>
</dbReference>
<feature type="domain" description="ABC1 atypical kinase-like" evidence="2">
    <location>
        <begin position="488"/>
        <end position="557"/>
    </location>
</feature>
<feature type="region of interest" description="Disordered" evidence="1">
    <location>
        <begin position="445"/>
        <end position="467"/>
    </location>
</feature>
<dbReference type="CDD" id="cd05121">
    <property type="entry name" value="ABC1_ADCK3-like"/>
    <property type="match status" value="1"/>
</dbReference>
<feature type="compositionally biased region" description="Low complexity" evidence="1">
    <location>
        <begin position="37"/>
        <end position="58"/>
    </location>
</feature>
<reference evidence="3" key="1">
    <citation type="submission" date="2020-10" db="EMBL/GenBank/DDBJ databases">
        <title>Unveiling of a novel bifunctional photoreceptor, Dualchrome1, isolated from a cosmopolitan green alga.</title>
        <authorList>
            <person name="Suzuki S."/>
            <person name="Kawachi M."/>
        </authorList>
    </citation>
    <scope>NUCLEOTIDE SEQUENCE</scope>
    <source>
        <strain evidence="3">NIES 2893</strain>
    </source>
</reference>
<dbReference type="Proteomes" id="UP000660262">
    <property type="component" value="Unassembled WGS sequence"/>
</dbReference>
<evidence type="ECO:0000259" key="2">
    <source>
        <dbReference type="Pfam" id="PF03109"/>
    </source>
</evidence>
<organism evidence="3 4">
    <name type="scientific">Pycnococcus provasolii</name>
    <dbReference type="NCBI Taxonomy" id="41880"/>
    <lineage>
        <taxon>Eukaryota</taxon>
        <taxon>Viridiplantae</taxon>
        <taxon>Chlorophyta</taxon>
        <taxon>Pseudoscourfieldiophyceae</taxon>
        <taxon>Pseudoscourfieldiales</taxon>
        <taxon>Pycnococcaceae</taxon>
        <taxon>Pycnococcus</taxon>
    </lineage>
</organism>
<dbReference type="PANTHER" id="PTHR43173">
    <property type="entry name" value="ABC1 FAMILY PROTEIN"/>
    <property type="match status" value="1"/>
</dbReference>
<protein>
    <recommendedName>
        <fullName evidence="2">ABC1 atypical kinase-like domain-containing protein</fullName>
    </recommendedName>
</protein>
<dbReference type="InterPro" id="IPR004147">
    <property type="entry name" value="ABC1_dom"/>
</dbReference>
<gene>
    <name evidence="3" type="ORF">PPROV_000177900</name>
</gene>
<dbReference type="EMBL" id="BNJQ01000004">
    <property type="protein sequence ID" value="GHP03024.1"/>
    <property type="molecule type" value="Genomic_DNA"/>
</dbReference>